<dbReference type="EMBL" id="CP067136">
    <property type="protein sequence ID" value="WCR07733.1"/>
    <property type="molecule type" value="Genomic_DNA"/>
</dbReference>
<sequence length="255" mass="27495">MKVALLQLLPRSAADSADPGWLEPVARNLAALGVEIMVVPELILPGYNRPEAHREQAQPVSGKWIQQVGAIARSAGLAITFGWAERSGDKVYNAASFIGADGSMRGHYRKKQLFGPMERESFQHGAETPPVFEYRGHRIGMLVCYDIEFPEHARVLARQGAEILVVPTANPAGYGHVNEFLVPARANENAVSILYANYIGADGDLTFGGGSLIVGPDGRALASAGKAEAILIADLPKRSEFAEAHLSTQLKELRD</sequence>
<evidence type="ECO:0000256" key="1">
    <source>
        <dbReference type="ARBA" id="ARBA00010613"/>
    </source>
</evidence>
<reference evidence="4 5" key="1">
    <citation type="submission" date="2021-01" db="EMBL/GenBank/DDBJ databases">
        <title>Biogeographic distribution of Paracoccus.</title>
        <authorList>
            <person name="Hollensteiner J."/>
            <person name="Leineberger J."/>
            <person name="Brinkhoff T."/>
            <person name="Daniel R."/>
        </authorList>
    </citation>
    <scope>NUCLEOTIDE SEQUENCE [LARGE SCALE GENOMIC DNA]</scope>
    <source>
        <strain evidence="4 5">KCTC 22803</strain>
    </source>
</reference>
<dbReference type="GO" id="GO:0016787">
    <property type="term" value="F:hydrolase activity"/>
    <property type="evidence" value="ECO:0007669"/>
    <property type="project" value="UniProtKB-KW"/>
</dbReference>
<dbReference type="RefSeq" id="WP_271886239.1">
    <property type="nucleotide sequence ID" value="NZ_CP067136.1"/>
</dbReference>
<evidence type="ECO:0000313" key="5">
    <source>
        <dbReference type="Proteomes" id="UP001219349"/>
    </source>
</evidence>
<dbReference type="Gene3D" id="3.60.110.10">
    <property type="entry name" value="Carbon-nitrogen hydrolase"/>
    <property type="match status" value="1"/>
</dbReference>
<gene>
    <name evidence="4" type="ORF">JHX87_02535</name>
</gene>
<evidence type="ECO:0000259" key="3">
    <source>
        <dbReference type="PROSITE" id="PS50263"/>
    </source>
</evidence>
<dbReference type="InterPro" id="IPR044083">
    <property type="entry name" value="RamA-like"/>
</dbReference>
<evidence type="ECO:0000313" key="4">
    <source>
        <dbReference type="EMBL" id="WCR07733.1"/>
    </source>
</evidence>
<organism evidence="4 5">
    <name type="scientific">Paracoccus fistulariae</name>
    <dbReference type="NCBI Taxonomy" id="658446"/>
    <lineage>
        <taxon>Bacteria</taxon>
        <taxon>Pseudomonadati</taxon>
        <taxon>Pseudomonadota</taxon>
        <taxon>Alphaproteobacteria</taxon>
        <taxon>Rhodobacterales</taxon>
        <taxon>Paracoccaceae</taxon>
        <taxon>Paracoccus</taxon>
    </lineage>
</organism>
<dbReference type="SUPFAM" id="SSF56317">
    <property type="entry name" value="Carbon-nitrogen hydrolase"/>
    <property type="match status" value="1"/>
</dbReference>
<dbReference type="InterPro" id="IPR003010">
    <property type="entry name" value="C-N_Hydrolase"/>
</dbReference>
<dbReference type="Pfam" id="PF00795">
    <property type="entry name" value="CN_hydrolase"/>
    <property type="match status" value="1"/>
</dbReference>
<dbReference type="CDD" id="cd07576">
    <property type="entry name" value="R-amidase_like"/>
    <property type="match status" value="1"/>
</dbReference>
<dbReference type="PANTHER" id="PTHR43674:SF2">
    <property type="entry name" value="BETA-UREIDOPROPIONASE"/>
    <property type="match status" value="1"/>
</dbReference>
<name>A0ABY7SME5_9RHOB</name>
<keyword evidence="2 4" id="KW-0378">Hydrolase</keyword>
<dbReference type="InterPro" id="IPR050345">
    <property type="entry name" value="Aliph_Amidase/BUP"/>
</dbReference>
<dbReference type="PANTHER" id="PTHR43674">
    <property type="entry name" value="NITRILASE C965.09-RELATED"/>
    <property type="match status" value="1"/>
</dbReference>
<dbReference type="PROSITE" id="PS50263">
    <property type="entry name" value="CN_HYDROLASE"/>
    <property type="match status" value="1"/>
</dbReference>
<protein>
    <submittedName>
        <fullName evidence="4">Carbon-nitrogen hydrolase family protein</fullName>
    </submittedName>
</protein>
<feature type="domain" description="CN hydrolase" evidence="3">
    <location>
        <begin position="1"/>
        <end position="237"/>
    </location>
</feature>
<dbReference type="PROSITE" id="PS01227">
    <property type="entry name" value="UPF0012"/>
    <property type="match status" value="1"/>
</dbReference>
<dbReference type="InterPro" id="IPR036526">
    <property type="entry name" value="C-N_Hydrolase_sf"/>
</dbReference>
<keyword evidence="5" id="KW-1185">Reference proteome</keyword>
<dbReference type="InterPro" id="IPR001110">
    <property type="entry name" value="UPF0012_CS"/>
</dbReference>
<accession>A0ABY7SME5</accession>
<dbReference type="Proteomes" id="UP001219349">
    <property type="component" value="Chromosome"/>
</dbReference>
<comment type="similarity">
    <text evidence="1">Belongs to the carbon-nitrogen hydrolase superfamily. NIT1/NIT2 family.</text>
</comment>
<evidence type="ECO:0000256" key="2">
    <source>
        <dbReference type="ARBA" id="ARBA00022801"/>
    </source>
</evidence>
<proteinExistence type="inferred from homology"/>